<sequence>MHFKERISNAFGYVKNSRLMATEFRTEPQGAHFNWADHYEIPVVQQKIANDSQITLDILDDLFKEQLDEIFGYMKNG</sequence>
<keyword evidence="2" id="KW-1185">Reference proteome</keyword>
<evidence type="ECO:0000313" key="2">
    <source>
        <dbReference type="Proteomes" id="UP000239236"/>
    </source>
</evidence>
<comment type="caution">
    <text evidence="1">The sequence shown here is derived from an EMBL/GenBank/DDBJ whole genome shotgun (WGS) entry which is preliminary data.</text>
</comment>
<dbReference type="Proteomes" id="UP000239236">
    <property type="component" value="Unassembled WGS sequence"/>
</dbReference>
<evidence type="ECO:0000313" key="1">
    <source>
        <dbReference type="EMBL" id="PRT40158.1"/>
    </source>
</evidence>
<organism evidence="1 2">
    <name type="scientific">Bacillus wiedmannii</name>
    <dbReference type="NCBI Taxonomy" id="1890302"/>
    <lineage>
        <taxon>Bacteria</taxon>
        <taxon>Bacillati</taxon>
        <taxon>Bacillota</taxon>
        <taxon>Bacilli</taxon>
        <taxon>Bacillales</taxon>
        <taxon>Bacillaceae</taxon>
        <taxon>Bacillus</taxon>
        <taxon>Bacillus cereus group</taxon>
    </lineage>
</organism>
<protein>
    <submittedName>
        <fullName evidence="1">Uncharacterized protein</fullName>
    </submittedName>
</protein>
<dbReference type="EMBL" id="PVRR01000003">
    <property type="protein sequence ID" value="PRT40158.1"/>
    <property type="molecule type" value="Genomic_DNA"/>
</dbReference>
<reference evidence="1 2" key="1">
    <citation type="submission" date="2018-03" db="EMBL/GenBank/DDBJ databases">
        <title>Genotypic and phenotypic analysis of antagonistic Bacillus spp. isolated from rhizosphere soil of plants in Tibet.</title>
        <authorList>
            <person name="Borriss R."/>
            <person name="Lasch P."/>
            <person name="Wu L."/>
            <person name="Wu H."/>
            <person name="Gao X."/>
        </authorList>
    </citation>
    <scope>NUCLEOTIDE SEQUENCE [LARGE SCALE GENOMIC DNA]</scope>
    <source>
        <strain evidence="1 2">NMSW16</strain>
    </source>
</reference>
<gene>
    <name evidence="1" type="ORF">C6357_16160</name>
</gene>
<name>A0ABX5DWU0_9BACI</name>
<dbReference type="RefSeq" id="WP_106102017.1">
    <property type="nucleotide sequence ID" value="NZ_PVRQ01000003.1"/>
</dbReference>
<accession>A0ABX5DWU0</accession>
<proteinExistence type="predicted"/>